<sequence length="485" mass="50328">MADPFSHRPRPPKIAVIGGMMGYYAPIIGPDFLEVMGRHVADVTARLGAEAELAMLGLWAGDDDTDGIARALAAAKPDVLLLVPTMAAPPAALSAMAQEAGVPVVIACGHELTDVEPDYDMRALCRHSANVGATMLGSMLRRGTGVPPILVTGFLDEDAFHTRLAMAIRTAALARRLDGLRVGRLGPPMPGYEHIGLSAAEGAASGLTIVDVPAEDWAARVADVSDTALREFVRDRLPHLLPPQTSIQQGDGLERAARLALALDRLAEDQDLDCGSLACRGPHGVGLDNGAIGCLATSLMTGTHRPFSATGDLVTAVAMLAGKALGGATLYCELDAIDRPSGAFLVANTGEADLDWCPEGGAAAIRESGNLSGREVPGVVLSHDLTPGPATMLGVTLDRSVSERLSLIALEGETLEPARTALKVTQGWFRTRGGDPIAAFEGWANAGATHHGALSRGDLAEAMGWLSAQRGWPLTIPTAGEANGG</sequence>
<evidence type="ECO:0008006" key="5">
    <source>
        <dbReference type="Google" id="ProtNLM"/>
    </source>
</evidence>
<organism evidence="3 4">
    <name type="scientific">Roseisalinus antarcticus</name>
    <dbReference type="NCBI Taxonomy" id="254357"/>
    <lineage>
        <taxon>Bacteria</taxon>
        <taxon>Pseudomonadati</taxon>
        <taxon>Pseudomonadota</taxon>
        <taxon>Alphaproteobacteria</taxon>
        <taxon>Rhodobacterales</taxon>
        <taxon>Roseobacteraceae</taxon>
        <taxon>Roseisalinus</taxon>
    </lineage>
</organism>
<dbReference type="OrthoDB" id="9765600at2"/>
<dbReference type="GO" id="GO:0005737">
    <property type="term" value="C:cytoplasm"/>
    <property type="evidence" value="ECO:0007669"/>
    <property type="project" value="InterPro"/>
</dbReference>
<evidence type="ECO:0000313" key="4">
    <source>
        <dbReference type="Proteomes" id="UP000193900"/>
    </source>
</evidence>
<dbReference type="GO" id="GO:0005996">
    <property type="term" value="P:monosaccharide metabolic process"/>
    <property type="evidence" value="ECO:0007669"/>
    <property type="project" value="InterPro"/>
</dbReference>
<dbReference type="SUPFAM" id="SSF50443">
    <property type="entry name" value="FucI/AraA C-terminal domain-like"/>
    <property type="match status" value="1"/>
</dbReference>
<reference evidence="3 4" key="1">
    <citation type="submission" date="2017-03" db="EMBL/GenBank/DDBJ databases">
        <authorList>
            <person name="Afonso C.L."/>
            <person name="Miller P.J."/>
            <person name="Scott M.A."/>
            <person name="Spackman E."/>
            <person name="Goraichik I."/>
            <person name="Dimitrov K.M."/>
            <person name="Suarez D.L."/>
            <person name="Swayne D.E."/>
        </authorList>
    </citation>
    <scope>NUCLEOTIDE SEQUENCE [LARGE SCALE GENOMIC DNA]</scope>
    <source>
        <strain evidence="3 4">CECT 7023</strain>
    </source>
</reference>
<accession>A0A1Y5THU8</accession>
<dbReference type="EMBL" id="FWFZ01000017">
    <property type="protein sequence ID" value="SLN64514.1"/>
    <property type="molecule type" value="Genomic_DNA"/>
</dbReference>
<dbReference type="Proteomes" id="UP000193900">
    <property type="component" value="Unassembled WGS sequence"/>
</dbReference>
<dbReference type="AlphaFoldDB" id="A0A1Y5THU8"/>
<gene>
    <name evidence="3" type="ORF">ROA7023_03022</name>
</gene>
<dbReference type="SUPFAM" id="SSF53743">
    <property type="entry name" value="FucI/AraA N-terminal and middle domains"/>
    <property type="match status" value="1"/>
</dbReference>
<proteinExistence type="predicted"/>
<protein>
    <recommendedName>
        <fullName evidence="5">L-arabinose isomerase</fullName>
    </recommendedName>
</protein>
<dbReference type="InterPro" id="IPR004216">
    <property type="entry name" value="Fuc/Ara_isomerase_C"/>
</dbReference>
<name>A0A1Y5THU8_9RHOB</name>
<keyword evidence="2" id="KW-0119">Carbohydrate metabolism</keyword>
<keyword evidence="4" id="KW-1185">Reference proteome</keyword>
<evidence type="ECO:0000256" key="2">
    <source>
        <dbReference type="ARBA" id="ARBA00023277"/>
    </source>
</evidence>
<dbReference type="InterPro" id="IPR009015">
    <property type="entry name" value="Fucose_isomerase_N/cen_sf"/>
</dbReference>
<dbReference type="GO" id="GO:0016861">
    <property type="term" value="F:intramolecular oxidoreductase activity, interconverting aldoses and ketoses"/>
    <property type="evidence" value="ECO:0007669"/>
    <property type="project" value="InterPro"/>
</dbReference>
<evidence type="ECO:0000256" key="1">
    <source>
        <dbReference type="ARBA" id="ARBA00023235"/>
    </source>
</evidence>
<keyword evidence="1" id="KW-0413">Isomerase</keyword>
<evidence type="ECO:0000313" key="3">
    <source>
        <dbReference type="EMBL" id="SLN64514.1"/>
    </source>
</evidence>
<dbReference type="RefSeq" id="WP_159458539.1">
    <property type="nucleotide sequence ID" value="NZ_FWFZ01000017.1"/>
</dbReference>